<name>A0ACC2V4G3_9TREE</name>
<dbReference type="EMBL" id="JASBWR010000117">
    <property type="protein sequence ID" value="KAJ9093921.1"/>
    <property type="molecule type" value="Genomic_DNA"/>
</dbReference>
<proteinExistence type="predicted"/>
<evidence type="ECO:0000313" key="2">
    <source>
        <dbReference type="Proteomes" id="UP001241377"/>
    </source>
</evidence>
<dbReference type="Proteomes" id="UP001241377">
    <property type="component" value="Unassembled WGS sequence"/>
</dbReference>
<keyword evidence="2" id="KW-1185">Reference proteome</keyword>
<evidence type="ECO:0000313" key="1">
    <source>
        <dbReference type="EMBL" id="KAJ9093921.1"/>
    </source>
</evidence>
<comment type="caution">
    <text evidence="1">The sequence shown here is derived from an EMBL/GenBank/DDBJ whole genome shotgun (WGS) entry which is preliminary data.</text>
</comment>
<reference evidence="1" key="1">
    <citation type="submission" date="2023-04" db="EMBL/GenBank/DDBJ databases">
        <title>Draft Genome sequencing of Naganishia species isolated from polar environments using Oxford Nanopore Technology.</title>
        <authorList>
            <person name="Leo P."/>
            <person name="Venkateswaran K."/>
        </authorList>
    </citation>
    <scope>NUCLEOTIDE SEQUENCE</scope>
    <source>
        <strain evidence="1">MNA-CCFEE 5261</strain>
    </source>
</reference>
<organism evidence="1 2">
    <name type="scientific">Naganishia cerealis</name>
    <dbReference type="NCBI Taxonomy" id="610337"/>
    <lineage>
        <taxon>Eukaryota</taxon>
        <taxon>Fungi</taxon>
        <taxon>Dikarya</taxon>
        <taxon>Basidiomycota</taxon>
        <taxon>Agaricomycotina</taxon>
        <taxon>Tremellomycetes</taxon>
        <taxon>Filobasidiales</taxon>
        <taxon>Filobasidiaceae</taxon>
        <taxon>Naganishia</taxon>
    </lineage>
</organism>
<sequence>MAYSTTHSVLNEKRRPIGYLDIKLLKRKFEQGVADPNDPIRKHTTLFRPFHPSSSGQDTSSSSESTEAYEIIHPLTPLEDLERFFDRQALAAEARNVKRHEQVARRRDKETTPTPSSSTNSTGAGGVSSGAEGEEGQWDDEAEGTGHEFALVTDLGRKWVLAVATRNDLEVSNHAGGVELRVRQDIDGLALHPHLQTFVKRRGQF</sequence>
<protein>
    <submittedName>
        <fullName evidence="1">Uncharacterized protein</fullName>
    </submittedName>
</protein>
<gene>
    <name evidence="1" type="ORF">QFC19_008154</name>
</gene>
<accession>A0ACC2V4G3</accession>